<evidence type="ECO:0000313" key="2">
    <source>
        <dbReference type="EMBL" id="QJA67705.1"/>
    </source>
</evidence>
<name>A0A6H1ZPV0_9ZZZZ</name>
<dbReference type="AlphaFoldDB" id="A0A6H1ZPV0"/>
<accession>A0A6H1ZPV0</accession>
<protein>
    <submittedName>
        <fullName evidence="1">Uncharacterized protein</fullName>
    </submittedName>
</protein>
<evidence type="ECO:0000313" key="4">
    <source>
        <dbReference type="EMBL" id="QJI02853.1"/>
    </source>
</evidence>
<gene>
    <name evidence="3" type="ORF">MM415A00869_0022</name>
    <name evidence="2" type="ORF">MM415B00170_0014</name>
    <name evidence="1" type="ORF">TM448A01387_0011</name>
    <name evidence="4" type="ORF">TM448B03711_0010</name>
</gene>
<dbReference type="EMBL" id="MT144140">
    <property type="protein sequence ID" value="QJA49509.1"/>
    <property type="molecule type" value="Genomic_DNA"/>
</dbReference>
<proteinExistence type="predicted"/>
<evidence type="ECO:0000313" key="1">
    <source>
        <dbReference type="EMBL" id="QJA49509.1"/>
    </source>
</evidence>
<organism evidence="1">
    <name type="scientific">viral metagenome</name>
    <dbReference type="NCBI Taxonomy" id="1070528"/>
    <lineage>
        <taxon>unclassified sequences</taxon>
        <taxon>metagenomes</taxon>
        <taxon>organismal metagenomes</taxon>
    </lineage>
</organism>
<sequence>MSKADFLETITLWEAIMHEAFGYSLHDMEVAEVDALTLAGKDATSAEYFSALRRLVMSDMVGGPSL</sequence>
<dbReference type="EMBL" id="MT145036">
    <property type="protein sequence ID" value="QJI02853.1"/>
    <property type="molecule type" value="Genomic_DNA"/>
</dbReference>
<reference evidence="1" key="1">
    <citation type="submission" date="2020-03" db="EMBL/GenBank/DDBJ databases">
        <title>The deep terrestrial virosphere.</title>
        <authorList>
            <person name="Holmfeldt K."/>
            <person name="Nilsson E."/>
            <person name="Simone D."/>
            <person name="Lopez-Fernandez M."/>
            <person name="Wu X."/>
            <person name="de Brujin I."/>
            <person name="Lundin D."/>
            <person name="Andersson A."/>
            <person name="Bertilsson S."/>
            <person name="Dopson M."/>
        </authorList>
    </citation>
    <scope>NUCLEOTIDE SEQUENCE</scope>
    <source>
        <strain evidence="3">MM415A00869</strain>
        <strain evidence="2">MM415B00170</strain>
        <strain evidence="1">TM448A01387</strain>
        <strain evidence="4">TM448B03711</strain>
    </source>
</reference>
<dbReference type="EMBL" id="MT142384">
    <property type="protein sequence ID" value="QJA79524.1"/>
    <property type="molecule type" value="Genomic_DNA"/>
</dbReference>
<dbReference type="EMBL" id="MT141575">
    <property type="protein sequence ID" value="QJA67705.1"/>
    <property type="molecule type" value="Genomic_DNA"/>
</dbReference>
<evidence type="ECO:0000313" key="3">
    <source>
        <dbReference type="EMBL" id="QJA79524.1"/>
    </source>
</evidence>